<keyword evidence="2" id="KW-0479">Metal-binding</keyword>
<accession>A0A225UWR5</accession>
<keyword evidence="5" id="KW-0539">Nucleus</keyword>
<comment type="subcellular location">
    <subcellularLocation>
        <location evidence="1">Nucleus</location>
    </subcellularLocation>
</comment>
<dbReference type="SUPFAM" id="SSF53098">
    <property type="entry name" value="Ribonuclease H-like"/>
    <property type="match status" value="1"/>
</dbReference>
<dbReference type="EMBL" id="NBNE01010685">
    <property type="protein sequence ID" value="OWY97247.1"/>
    <property type="molecule type" value="Genomic_DNA"/>
</dbReference>
<evidence type="ECO:0008006" key="8">
    <source>
        <dbReference type="Google" id="ProtNLM"/>
    </source>
</evidence>
<evidence type="ECO:0000256" key="2">
    <source>
        <dbReference type="ARBA" id="ARBA00022723"/>
    </source>
</evidence>
<dbReference type="PANTHER" id="PTHR46481:SF10">
    <property type="entry name" value="ZINC FINGER BED DOMAIN-CONTAINING PROTEIN 39"/>
    <property type="match status" value="1"/>
</dbReference>
<dbReference type="InterPro" id="IPR052035">
    <property type="entry name" value="ZnF_BED_domain_contain"/>
</dbReference>
<dbReference type="PANTHER" id="PTHR46481">
    <property type="entry name" value="ZINC FINGER BED DOMAIN-CONTAINING PROTEIN 4"/>
    <property type="match status" value="1"/>
</dbReference>
<dbReference type="InterPro" id="IPR012337">
    <property type="entry name" value="RNaseH-like_sf"/>
</dbReference>
<evidence type="ECO:0000256" key="5">
    <source>
        <dbReference type="ARBA" id="ARBA00023242"/>
    </source>
</evidence>
<dbReference type="Proteomes" id="UP000198211">
    <property type="component" value="Unassembled WGS sequence"/>
</dbReference>
<keyword evidence="7" id="KW-1185">Reference proteome</keyword>
<keyword evidence="4" id="KW-0862">Zinc</keyword>
<sequence>MRIAAELRLKLQEVLAKECLYFSLTTDTWTDRGQRSFMALTLHYLTESFDVRSWTLEVKHFPGKHTGDAIARAITKAMERWNLDKHRCTILLRDGAQTFHPLVKFWT</sequence>
<evidence type="ECO:0000256" key="4">
    <source>
        <dbReference type="ARBA" id="ARBA00022833"/>
    </source>
</evidence>
<name>A0A225UWR5_9STRA</name>
<gene>
    <name evidence="6" type="ORF">PHMEG_00032274</name>
</gene>
<dbReference type="STRING" id="4795.A0A225UWR5"/>
<dbReference type="AlphaFoldDB" id="A0A225UWR5"/>
<comment type="caution">
    <text evidence="6">The sequence shown here is derived from an EMBL/GenBank/DDBJ whole genome shotgun (WGS) entry which is preliminary data.</text>
</comment>
<reference evidence="7" key="1">
    <citation type="submission" date="2017-03" db="EMBL/GenBank/DDBJ databases">
        <title>Phytopthora megakarya and P. palmivora, two closely related causual agents of cacao black pod achieved similar genome size and gene model numbers by different mechanisms.</title>
        <authorList>
            <person name="Ali S."/>
            <person name="Shao J."/>
            <person name="Larry D.J."/>
            <person name="Kronmiller B."/>
            <person name="Shen D."/>
            <person name="Strem M.D."/>
            <person name="Melnick R.L."/>
            <person name="Guiltinan M.J."/>
            <person name="Tyler B.M."/>
            <person name="Meinhardt L.W."/>
            <person name="Bailey B.A."/>
        </authorList>
    </citation>
    <scope>NUCLEOTIDE SEQUENCE [LARGE SCALE GENOMIC DNA]</scope>
    <source>
        <strain evidence="7">zdho120</strain>
    </source>
</reference>
<organism evidence="6 7">
    <name type="scientific">Phytophthora megakarya</name>
    <dbReference type="NCBI Taxonomy" id="4795"/>
    <lineage>
        <taxon>Eukaryota</taxon>
        <taxon>Sar</taxon>
        <taxon>Stramenopiles</taxon>
        <taxon>Oomycota</taxon>
        <taxon>Peronosporomycetes</taxon>
        <taxon>Peronosporales</taxon>
        <taxon>Peronosporaceae</taxon>
        <taxon>Phytophthora</taxon>
    </lineage>
</organism>
<proteinExistence type="predicted"/>
<dbReference type="GO" id="GO:0008270">
    <property type="term" value="F:zinc ion binding"/>
    <property type="evidence" value="ECO:0007669"/>
    <property type="project" value="UniProtKB-KW"/>
</dbReference>
<evidence type="ECO:0000256" key="3">
    <source>
        <dbReference type="ARBA" id="ARBA00022771"/>
    </source>
</evidence>
<dbReference type="OrthoDB" id="166401at2759"/>
<evidence type="ECO:0000256" key="1">
    <source>
        <dbReference type="ARBA" id="ARBA00004123"/>
    </source>
</evidence>
<evidence type="ECO:0000313" key="6">
    <source>
        <dbReference type="EMBL" id="OWY97247.1"/>
    </source>
</evidence>
<evidence type="ECO:0000313" key="7">
    <source>
        <dbReference type="Proteomes" id="UP000198211"/>
    </source>
</evidence>
<dbReference type="GO" id="GO:0005634">
    <property type="term" value="C:nucleus"/>
    <property type="evidence" value="ECO:0007669"/>
    <property type="project" value="UniProtKB-SubCell"/>
</dbReference>
<keyword evidence="3" id="KW-0863">Zinc-finger</keyword>
<protein>
    <recommendedName>
        <fullName evidence="8">Transposase</fullName>
    </recommendedName>
</protein>